<keyword evidence="3" id="KW-0809">Transit peptide</keyword>
<name>A0A438FPA1_VITVI</name>
<dbReference type="GO" id="GO:0003676">
    <property type="term" value="F:nucleic acid binding"/>
    <property type="evidence" value="ECO:0007669"/>
    <property type="project" value="InterPro"/>
</dbReference>
<dbReference type="Proteomes" id="UP000288805">
    <property type="component" value="Unassembled WGS sequence"/>
</dbReference>
<protein>
    <submittedName>
        <fullName evidence="4">Uncharacterized protein</fullName>
    </submittedName>
</protein>
<dbReference type="InterPro" id="IPR038538">
    <property type="entry name" value="MTERF_sf"/>
</dbReference>
<evidence type="ECO:0000313" key="4">
    <source>
        <dbReference type="EMBL" id="RVW61790.1"/>
    </source>
</evidence>
<evidence type="ECO:0000313" key="5">
    <source>
        <dbReference type="Proteomes" id="UP000288805"/>
    </source>
</evidence>
<evidence type="ECO:0000256" key="1">
    <source>
        <dbReference type="ARBA" id="ARBA00007692"/>
    </source>
</evidence>
<dbReference type="PANTHER" id="PTHR13068:SF133">
    <property type="entry name" value="MITOCHONDRIAL TRANSCRIPTION TERMINATION FACTOR FAMILY PROTEIN"/>
    <property type="match status" value="1"/>
</dbReference>
<dbReference type="Gene3D" id="1.25.70.10">
    <property type="entry name" value="Transcription termination factor 3, mitochondrial"/>
    <property type="match status" value="1"/>
</dbReference>
<dbReference type="GO" id="GO:0006353">
    <property type="term" value="P:DNA-templated transcription termination"/>
    <property type="evidence" value="ECO:0007669"/>
    <property type="project" value="UniProtKB-KW"/>
</dbReference>
<dbReference type="EMBL" id="QGNW01000806">
    <property type="protein sequence ID" value="RVW61790.1"/>
    <property type="molecule type" value="Genomic_DNA"/>
</dbReference>
<dbReference type="InterPro" id="IPR003690">
    <property type="entry name" value="MTERF"/>
</dbReference>
<comment type="caution">
    <text evidence="4">The sequence shown here is derived from an EMBL/GenBank/DDBJ whole genome shotgun (WGS) entry which is preliminary data.</text>
</comment>
<gene>
    <name evidence="4" type="ORF">CK203_063331</name>
</gene>
<accession>A0A438FPA1</accession>
<reference evidence="4 5" key="1">
    <citation type="journal article" date="2018" name="PLoS Genet.">
        <title>Population sequencing reveals clonal diversity and ancestral inbreeding in the grapevine cultivar Chardonnay.</title>
        <authorList>
            <person name="Roach M.J."/>
            <person name="Johnson D.L."/>
            <person name="Bohlmann J."/>
            <person name="van Vuuren H.J."/>
            <person name="Jones S.J."/>
            <person name="Pretorius I.S."/>
            <person name="Schmidt S.A."/>
            <person name="Borneman A.R."/>
        </authorList>
    </citation>
    <scope>NUCLEOTIDE SEQUENCE [LARGE SCALE GENOMIC DNA]</scope>
    <source>
        <strain evidence="5">cv. Chardonnay</strain>
        <tissue evidence="4">Leaf</tissue>
    </source>
</reference>
<organism evidence="4 5">
    <name type="scientific">Vitis vinifera</name>
    <name type="common">Grape</name>
    <dbReference type="NCBI Taxonomy" id="29760"/>
    <lineage>
        <taxon>Eukaryota</taxon>
        <taxon>Viridiplantae</taxon>
        <taxon>Streptophyta</taxon>
        <taxon>Embryophyta</taxon>
        <taxon>Tracheophyta</taxon>
        <taxon>Spermatophyta</taxon>
        <taxon>Magnoliopsida</taxon>
        <taxon>eudicotyledons</taxon>
        <taxon>Gunneridae</taxon>
        <taxon>Pentapetalae</taxon>
        <taxon>rosids</taxon>
        <taxon>Vitales</taxon>
        <taxon>Vitaceae</taxon>
        <taxon>Viteae</taxon>
        <taxon>Vitis</taxon>
    </lineage>
</organism>
<dbReference type="AlphaFoldDB" id="A0A438FPA1"/>
<keyword evidence="2" id="KW-0806">Transcription termination</keyword>
<proteinExistence type="inferred from homology"/>
<evidence type="ECO:0000256" key="3">
    <source>
        <dbReference type="ARBA" id="ARBA00022946"/>
    </source>
</evidence>
<sequence>MSVMDFLVNKMGWEPAAIGRYPTVFLRSLEKKIIPWCSVVKVLQIKRLVKKDLSLSFLGSSKKNFFNRFVVKYEHDVPELLNVYQGKIGILELGFISEGIMRDETVVVSQLNNSKTAPEHVKYPNSKLWVVLRPPWDSKHLDGKNRSNSRASVHPVLLVQLVLKWKLLQDLGSFLTVLPKQNVQSATCWAFY</sequence>
<keyword evidence="2" id="KW-0805">Transcription regulation</keyword>
<evidence type="ECO:0000256" key="2">
    <source>
        <dbReference type="ARBA" id="ARBA00022472"/>
    </source>
</evidence>
<dbReference type="PANTHER" id="PTHR13068">
    <property type="entry name" value="CGI-12 PROTEIN-RELATED"/>
    <property type="match status" value="1"/>
</dbReference>
<keyword evidence="2" id="KW-0804">Transcription</keyword>
<dbReference type="Pfam" id="PF02536">
    <property type="entry name" value="mTERF"/>
    <property type="match status" value="1"/>
</dbReference>
<comment type="similarity">
    <text evidence="1">Belongs to the mTERF family.</text>
</comment>